<name>A0A7G1KTC4_9NOCA</name>
<evidence type="ECO:0000313" key="2">
    <source>
        <dbReference type="EMBL" id="BCK58352.1"/>
    </source>
</evidence>
<gene>
    <name evidence="2" type="ORF">NWFMUON74_61240</name>
</gene>
<proteinExistence type="predicted"/>
<keyword evidence="1" id="KW-1133">Transmembrane helix</keyword>
<feature type="transmembrane region" description="Helical" evidence="1">
    <location>
        <begin position="20"/>
        <end position="38"/>
    </location>
</feature>
<protein>
    <submittedName>
        <fullName evidence="2">Uncharacterized protein</fullName>
    </submittedName>
</protein>
<dbReference type="RefSeq" id="WP_269475298.1">
    <property type="nucleotide sequence ID" value="NZ_AP023396.1"/>
</dbReference>
<dbReference type="EMBL" id="AP023396">
    <property type="protein sequence ID" value="BCK58352.1"/>
    <property type="molecule type" value="Genomic_DNA"/>
</dbReference>
<accession>A0A7G1KTC4</accession>
<dbReference type="AlphaFoldDB" id="A0A7G1KTC4"/>
<dbReference type="Proteomes" id="UP000516173">
    <property type="component" value="Chromosome"/>
</dbReference>
<dbReference type="KEGG" id="nwl:NWFMUON74_61240"/>
<evidence type="ECO:0000313" key="3">
    <source>
        <dbReference type="Proteomes" id="UP000516173"/>
    </source>
</evidence>
<keyword evidence="1" id="KW-0472">Membrane</keyword>
<sequence>MYLAALLASDAADSNPWTSLLKFIALCLVVAFLYWLLFRSRG</sequence>
<keyword evidence="1" id="KW-0812">Transmembrane</keyword>
<dbReference type="GeneID" id="80351766"/>
<organism evidence="2 3">
    <name type="scientific">Nocardia wallacei</name>
    <dbReference type="NCBI Taxonomy" id="480035"/>
    <lineage>
        <taxon>Bacteria</taxon>
        <taxon>Bacillati</taxon>
        <taxon>Actinomycetota</taxon>
        <taxon>Actinomycetes</taxon>
        <taxon>Mycobacteriales</taxon>
        <taxon>Nocardiaceae</taxon>
        <taxon>Nocardia</taxon>
    </lineage>
</organism>
<reference evidence="2 3" key="1">
    <citation type="submission" date="2020-08" db="EMBL/GenBank/DDBJ databases">
        <title>Genome Sequencing of Nocardia wallacei strain FMUON74 and assembly.</title>
        <authorList>
            <person name="Toyokawa M."/>
            <person name="Uesaka K."/>
        </authorList>
    </citation>
    <scope>NUCLEOTIDE SEQUENCE [LARGE SCALE GENOMIC DNA]</scope>
    <source>
        <strain evidence="2 3">FMUON74</strain>
    </source>
</reference>
<evidence type="ECO:0000256" key="1">
    <source>
        <dbReference type="SAM" id="Phobius"/>
    </source>
</evidence>
<keyword evidence="3" id="KW-1185">Reference proteome</keyword>